<evidence type="ECO:0000256" key="7">
    <source>
        <dbReference type="ARBA" id="ARBA00022958"/>
    </source>
</evidence>
<evidence type="ECO:0000256" key="8">
    <source>
        <dbReference type="ARBA" id="ARBA00022989"/>
    </source>
</evidence>
<keyword evidence="6" id="KW-0851">Voltage-gated channel</keyword>
<dbReference type="InterPro" id="IPR028325">
    <property type="entry name" value="VG_K_chnl"/>
</dbReference>
<keyword evidence="4" id="KW-0812">Transmembrane</keyword>
<dbReference type="InterPro" id="IPR011333">
    <property type="entry name" value="SKP1/BTB/POZ_sf"/>
</dbReference>
<dbReference type="Proteomes" id="UP001152795">
    <property type="component" value="Unassembled WGS sequence"/>
</dbReference>
<organism evidence="14 15">
    <name type="scientific">Paramuricea clavata</name>
    <name type="common">Red gorgonian</name>
    <name type="synonym">Violescent sea-whip</name>
    <dbReference type="NCBI Taxonomy" id="317549"/>
    <lineage>
        <taxon>Eukaryota</taxon>
        <taxon>Metazoa</taxon>
        <taxon>Cnidaria</taxon>
        <taxon>Anthozoa</taxon>
        <taxon>Octocorallia</taxon>
        <taxon>Malacalcyonacea</taxon>
        <taxon>Plexauridae</taxon>
        <taxon>Paramuricea</taxon>
    </lineage>
</organism>
<feature type="domain" description="Potassium channel tetramerisation-type BTB" evidence="13">
    <location>
        <begin position="59"/>
        <end position="144"/>
    </location>
</feature>
<evidence type="ECO:0000256" key="10">
    <source>
        <dbReference type="ARBA" id="ARBA00023136"/>
    </source>
</evidence>
<keyword evidence="2" id="KW-0813">Transport</keyword>
<dbReference type="InterPro" id="IPR003131">
    <property type="entry name" value="T1-type_BTB"/>
</dbReference>
<keyword evidence="10" id="KW-0472">Membrane</keyword>
<proteinExistence type="predicted"/>
<keyword evidence="5" id="KW-0631">Potassium channel</keyword>
<dbReference type="GO" id="GO:0001508">
    <property type="term" value="P:action potential"/>
    <property type="evidence" value="ECO:0007669"/>
    <property type="project" value="TreeGrafter"/>
</dbReference>
<keyword evidence="8" id="KW-1133">Transmembrane helix</keyword>
<dbReference type="PANTHER" id="PTHR11537:SF113">
    <property type="entry name" value="POTASSIUM VOLTAGE-GATED CHANNEL PROTEIN SHAKER"/>
    <property type="match status" value="1"/>
</dbReference>
<dbReference type="AlphaFoldDB" id="A0A6S7IN55"/>
<keyword evidence="7" id="KW-0630">Potassium</keyword>
<reference evidence="14" key="1">
    <citation type="submission" date="2020-04" db="EMBL/GenBank/DDBJ databases">
        <authorList>
            <person name="Alioto T."/>
            <person name="Alioto T."/>
            <person name="Gomez Garrido J."/>
        </authorList>
    </citation>
    <scope>NUCLEOTIDE SEQUENCE</scope>
    <source>
        <strain evidence="14">A484AB</strain>
    </source>
</reference>
<dbReference type="Gene3D" id="1.20.120.350">
    <property type="entry name" value="Voltage-gated potassium channels. Chain C"/>
    <property type="match status" value="1"/>
</dbReference>
<dbReference type="InterPro" id="IPR027359">
    <property type="entry name" value="Volt_channel_dom_sf"/>
</dbReference>
<dbReference type="FunFam" id="1.10.287.70:FF:000028">
    <property type="entry name" value="potassium voltage-gated channel subfamily D member 3"/>
    <property type="match status" value="1"/>
</dbReference>
<dbReference type="GO" id="GO:0005251">
    <property type="term" value="F:delayed rectifier potassium channel activity"/>
    <property type="evidence" value="ECO:0007669"/>
    <property type="project" value="TreeGrafter"/>
</dbReference>
<dbReference type="Gene3D" id="1.10.287.70">
    <property type="match status" value="1"/>
</dbReference>
<dbReference type="PANTHER" id="PTHR11537">
    <property type="entry name" value="VOLTAGE-GATED POTASSIUM CHANNEL"/>
    <property type="match status" value="1"/>
</dbReference>
<evidence type="ECO:0000256" key="1">
    <source>
        <dbReference type="ARBA" id="ARBA00004141"/>
    </source>
</evidence>
<evidence type="ECO:0000256" key="3">
    <source>
        <dbReference type="ARBA" id="ARBA00022538"/>
    </source>
</evidence>
<dbReference type="GO" id="GO:0008076">
    <property type="term" value="C:voltage-gated potassium channel complex"/>
    <property type="evidence" value="ECO:0007669"/>
    <property type="project" value="InterPro"/>
</dbReference>
<evidence type="ECO:0000313" key="15">
    <source>
        <dbReference type="Proteomes" id="UP001152795"/>
    </source>
</evidence>
<dbReference type="Gene3D" id="3.30.710.10">
    <property type="entry name" value="Potassium Channel Kv1.1, Chain A"/>
    <property type="match status" value="1"/>
</dbReference>
<protein>
    <submittedName>
        <fullName evidence="14">Potassium voltage-gated channel subfamily A member 2-like</fullName>
    </submittedName>
</protein>
<dbReference type="PRINTS" id="PR00169">
    <property type="entry name" value="KCHANNEL"/>
</dbReference>
<keyword evidence="3" id="KW-0633">Potassium transport</keyword>
<evidence type="ECO:0000259" key="12">
    <source>
        <dbReference type="Pfam" id="PF00520"/>
    </source>
</evidence>
<evidence type="ECO:0000313" key="14">
    <source>
        <dbReference type="EMBL" id="CAB4020595.1"/>
    </source>
</evidence>
<dbReference type="Pfam" id="PF02214">
    <property type="entry name" value="BTB_2"/>
    <property type="match status" value="1"/>
</dbReference>
<name>A0A6S7IN55_PARCT</name>
<dbReference type="InterPro" id="IPR005821">
    <property type="entry name" value="Ion_trans_dom"/>
</dbReference>
<dbReference type="Pfam" id="PF00520">
    <property type="entry name" value="Ion_trans"/>
    <property type="match status" value="1"/>
</dbReference>
<dbReference type="OrthoDB" id="415460at2759"/>
<comment type="subcellular location">
    <subcellularLocation>
        <location evidence="1">Membrane</location>
        <topology evidence="1">Multi-pass membrane protein</topology>
    </subcellularLocation>
</comment>
<evidence type="ECO:0000256" key="6">
    <source>
        <dbReference type="ARBA" id="ARBA00022882"/>
    </source>
</evidence>
<evidence type="ECO:0000259" key="13">
    <source>
        <dbReference type="Pfam" id="PF02214"/>
    </source>
</evidence>
<dbReference type="SUPFAM" id="SSF54695">
    <property type="entry name" value="POZ domain"/>
    <property type="match status" value="1"/>
</dbReference>
<sequence length="442" mass="50890">MMHSLAPRTKVRVLERMRSNGSSSDEDPFGSPRKNKRVIQPNYWKAPDTTYDVNKRRLKFNVSGTIFETYEKTLDQFPETTLGCPLLRREFYDASNNMYILPCDKFAFDAILFYYQSNGILSRPETVAGDVFREELRFFRIKDHRFPCLEECENEKEPCYEEDNFKSKVWDFLENPSSGIWAKIFSYVTMFLIVFSVAIYLLETLPEFSNTANRENSVEGSKSSVVTSWFILDTACISWFSLEYLLRIIFAPSTWWFVKSPFGLLDLIAICPFYITLLVEDYVGLDSLVVIRVIRITKSLRLFKISRYYAGLQVFGRAVHDCRDKLRALGMCVIIVVILFSSFMFFAESTMGNGDTSQFRSIPDTFWYTIITMVTVGYGDVVPKTVAGKILGSYCALCGVIILYCFPTPIVVLHFNKLYKEYVASSGQNMSKEEKALVMARS</sequence>
<accession>A0A6S7IN55</accession>
<evidence type="ECO:0000256" key="5">
    <source>
        <dbReference type="ARBA" id="ARBA00022826"/>
    </source>
</evidence>
<gene>
    <name evidence="14" type="ORF">PACLA_8A005667</name>
</gene>
<feature type="domain" description="Ion transport" evidence="12">
    <location>
        <begin position="183"/>
        <end position="419"/>
    </location>
</feature>
<evidence type="ECO:0000256" key="11">
    <source>
        <dbReference type="ARBA" id="ARBA00023303"/>
    </source>
</evidence>
<dbReference type="EMBL" id="CACRXK020011037">
    <property type="protein sequence ID" value="CAB4020595.1"/>
    <property type="molecule type" value="Genomic_DNA"/>
</dbReference>
<dbReference type="GO" id="GO:0051260">
    <property type="term" value="P:protein homooligomerization"/>
    <property type="evidence" value="ECO:0007669"/>
    <property type="project" value="InterPro"/>
</dbReference>
<comment type="caution">
    <text evidence="14">The sequence shown here is derived from an EMBL/GenBank/DDBJ whole genome shotgun (WGS) entry which is preliminary data.</text>
</comment>
<keyword evidence="15" id="KW-1185">Reference proteome</keyword>
<evidence type="ECO:0000256" key="2">
    <source>
        <dbReference type="ARBA" id="ARBA00022448"/>
    </source>
</evidence>
<dbReference type="SUPFAM" id="SSF81324">
    <property type="entry name" value="Voltage-gated potassium channels"/>
    <property type="match status" value="1"/>
</dbReference>
<evidence type="ECO:0000256" key="9">
    <source>
        <dbReference type="ARBA" id="ARBA00023065"/>
    </source>
</evidence>
<keyword evidence="11" id="KW-0407">Ion channel</keyword>
<evidence type="ECO:0000256" key="4">
    <source>
        <dbReference type="ARBA" id="ARBA00022692"/>
    </source>
</evidence>
<keyword evidence="9" id="KW-0406">Ion transport</keyword>